<evidence type="ECO:0000313" key="2">
    <source>
        <dbReference type="EMBL" id="CAB3255955.1"/>
    </source>
</evidence>
<accession>A0A8S1BAV9</accession>
<reference evidence="2 3" key="1">
    <citation type="submission" date="2020-04" db="EMBL/GenBank/DDBJ databases">
        <authorList>
            <person name="Wallbank WR R."/>
            <person name="Pardo Diaz C."/>
            <person name="Kozak K."/>
            <person name="Martin S."/>
            <person name="Jiggins C."/>
            <person name="Moest M."/>
            <person name="Warren A I."/>
            <person name="Byers J.R.P. K."/>
            <person name="Montejo-Kovacevich G."/>
            <person name="Yen C E."/>
        </authorList>
    </citation>
    <scope>NUCLEOTIDE SEQUENCE [LARGE SCALE GENOMIC DNA]</scope>
</reference>
<keyword evidence="1" id="KW-0472">Membrane</keyword>
<evidence type="ECO:0000313" key="3">
    <source>
        <dbReference type="Proteomes" id="UP000494256"/>
    </source>
</evidence>
<feature type="transmembrane region" description="Helical" evidence="1">
    <location>
        <begin position="16"/>
        <end position="34"/>
    </location>
</feature>
<protein>
    <submittedName>
        <fullName evidence="2">Uncharacterized protein</fullName>
    </submittedName>
</protein>
<name>A0A8S1BAV9_ARCPL</name>
<organism evidence="2 3">
    <name type="scientific">Arctia plantaginis</name>
    <name type="common">Wood tiger moth</name>
    <name type="synonym">Phalaena plantaginis</name>
    <dbReference type="NCBI Taxonomy" id="874455"/>
    <lineage>
        <taxon>Eukaryota</taxon>
        <taxon>Metazoa</taxon>
        <taxon>Ecdysozoa</taxon>
        <taxon>Arthropoda</taxon>
        <taxon>Hexapoda</taxon>
        <taxon>Insecta</taxon>
        <taxon>Pterygota</taxon>
        <taxon>Neoptera</taxon>
        <taxon>Endopterygota</taxon>
        <taxon>Lepidoptera</taxon>
        <taxon>Glossata</taxon>
        <taxon>Ditrysia</taxon>
        <taxon>Noctuoidea</taxon>
        <taxon>Erebidae</taxon>
        <taxon>Arctiinae</taxon>
        <taxon>Arctia</taxon>
    </lineage>
</organism>
<dbReference type="AlphaFoldDB" id="A0A8S1BAV9"/>
<dbReference type="OrthoDB" id="286107at2759"/>
<proteinExistence type="predicted"/>
<keyword evidence="1" id="KW-0812">Transmembrane</keyword>
<sequence length="188" mass="21801">MDKFDLVYSLPMKSPVLHFIGFVIFVSYDLCSCFRLQMIPGIPTVGKYDTNYVDNIVLKTRRNGRNSDYALSVEFTSKHGMGNNNVSIHLIFYEYLHNEYRPSFVEMHYKICDLILKDTIFGPVIRRSGMTVCPLPAGRYHMMNLTFNEEFPSIWPFEKGKLDFIAKNEPSAQEFARANVVLSFKMIK</sequence>
<dbReference type="EMBL" id="CADEBD010000443">
    <property type="protein sequence ID" value="CAB3255955.1"/>
    <property type="molecule type" value="Genomic_DNA"/>
</dbReference>
<keyword evidence="1" id="KW-1133">Transmembrane helix</keyword>
<dbReference type="Proteomes" id="UP000494256">
    <property type="component" value="Unassembled WGS sequence"/>
</dbReference>
<evidence type="ECO:0000256" key="1">
    <source>
        <dbReference type="SAM" id="Phobius"/>
    </source>
</evidence>
<gene>
    <name evidence="2" type="ORF">APLA_LOCUS15514</name>
</gene>
<comment type="caution">
    <text evidence="2">The sequence shown here is derived from an EMBL/GenBank/DDBJ whole genome shotgun (WGS) entry which is preliminary data.</text>
</comment>